<evidence type="ECO:0000313" key="2">
    <source>
        <dbReference type="Proteomes" id="UP000009009"/>
    </source>
</evidence>
<organism evidence="1 2">
    <name type="scientific">Saccharomyces cerevisiae x Saccharomyces kudriavzevii (strain VIN7)</name>
    <name type="common">Yeast</name>
    <dbReference type="NCBI Taxonomy" id="1095631"/>
    <lineage>
        <taxon>Eukaryota</taxon>
        <taxon>Fungi</taxon>
        <taxon>Dikarya</taxon>
        <taxon>Ascomycota</taxon>
        <taxon>Saccharomycotina</taxon>
        <taxon>Saccharomycetes</taxon>
        <taxon>Saccharomycetales</taxon>
        <taxon>Saccharomycetaceae</taxon>
        <taxon>Saccharomyces</taxon>
    </lineage>
</organism>
<protein>
    <submittedName>
        <fullName evidence="1">Spr6p</fullName>
    </submittedName>
</protein>
<sequence>MTVSYIWQSYSSSNLHWIYPLHSGKRLSNVNSPSAAEGLLRRKCNDIQDIQSNRMIELSLQGAYDSKRQQAYLKGLIPSKKKKTHIKKFFKKQKKSRKPVTFEQGYSSGPVILRFGNFAGIRDLRGARCPLHGIKHGVHPRPGERCACQQASFFPSPLTRVSREHSAVLDWTRASTRFCDNITDDFSTLYF</sequence>
<dbReference type="OrthoDB" id="4048767at2759"/>
<dbReference type="EMBL" id="AGVY01000192">
    <property type="protein sequence ID" value="EHN02796.1"/>
    <property type="molecule type" value="Genomic_DNA"/>
</dbReference>
<reference evidence="1 2" key="1">
    <citation type="journal article" date="2012" name="FEMS Yeast Res.">
        <title>The genome sequence of the wine yeast VIN7 reveals an allotriploid hybrid genome with Saccharomyces cerevisiae and Saccharomyces kudriavzevii origins.</title>
        <authorList>
            <person name="Borneman A.R."/>
            <person name="Desany B.A."/>
            <person name="Riches D."/>
            <person name="Affourtit J.P."/>
            <person name="Forgan A.H."/>
            <person name="Pretorius I.S."/>
            <person name="Egholm M."/>
            <person name="Chambers P.J."/>
        </authorList>
    </citation>
    <scope>NUCLEOTIDE SEQUENCE [LARGE SCALE GENOMIC DNA]</scope>
    <source>
        <strain evidence="1 2">VIN7</strain>
    </source>
</reference>
<dbReference type="PhylomeDB" id="H0GU23"/>
<comment type="caution">
    <text evidence="1">The sequence shown here is derived from an EMBL/GenBank/DDBJ whole genome shotgun (WGS) entry which is preliminary data.</text>
</comment>
<accession>H0GU23</accession>
<dbReference type="HOGENOM" id="CLU_1422160_0_0_1"/>
<dbReference type="Proteomes" id="UP000009009">
    <property type="component" value="Unassembled WGS sequence"/>
</dbReference>
<gene>
    <name evidence="1" type="ORF">VIN7_6776</name>
</gene>
<evidence type="ECO:0000313" key="1">
    <source>
        <dbReference type="EMBL" id="EHN02796.1"/>
    </source>
</evidence>
<keyword evidence="2" id="KW-1185">Reference proteome</keyword>
<proteinExistence type="predicted"/>
<dbReference type="AlphaFoldDB" id="H0GU23"/>
<name>H0GU23_SACCK</name>